<evidence type="ECO:0000313" key="2">
    <source>
        <dbReference type="EMBL" id="ABM13000.1"/>
    </source>
</evidence>
<sequence length="152" mass="17396">MSLNRAAVVFNRAMLSLAEISDRLEIQQLLIDYSSAIDGRRFDDLDAVFTPDAYIDYRVSGGVDGRFPEVKAWLKEVLPNFPAYYHLVGNVDIRISGDTATSRAICFNPMVMGGEHNQVYFVGIWYVDEFVRTAQGWRMSRRVEEKCFDKLV</sequence>
<proteinExistence type="predicted"/>
<dbReference type="InterPro" id="IPR037401">
    <property type="entry name" value="SnoaL-like"/>
</dbReference>
<evidence type="ECO:0000259" key="1">
    <source>
        <dbReference type="Pfam" id="PF13577"/>
    </source>
</evidence>
<organism evidence="2 3">
    <name type="scientific">Mycolicibacterium vanbaalenii (strain DSM 7251 / JCM 13017 / BCRC 16820 / KCTC 9966 / NRRL B-24157 / PYR-1)</name>
    <name type="common">Mycobacterium vanbaalenii</name>
    <dbReference type="NCBI Taxonomy" id="350058"/>
    <lineage>
        <taxon>Bacteria</taxon>
        <taxon>Bacillati</taxon>
        <taxon>Actinomycetota</taxon>
        <taxon>Actinomycetes</taxon>
        <taxon>Mycobacteriales</taxon>
        <taxon>Mycobacteriaceae</taxon>
        <taxon>Mycolicibacterium</taxon>
    </lineage>
</organism>
<dbReference type="Proteomes" id="UP000009159">
    <property type="component" value="Chromosome"/>
</dbReference>
<dbReference type="SUPFAM" id="SSF54427">
    <property type="entry name" value="NTF2-like"/>
    <property type="match status" value="1"/>
</dbReference>
<dbReference type="EMBL" id="CP000511">
    <property type="protein sequence ID" value="ABM13000.1"/>
    <property type="molecule type" value="Genomic_DNA"/>
</dbReference>
<dbReference type="InterPro" id="IPR032710">
    <property type="entry name" value="NTF2-like_dom_sf"/>
</dbReference>
<accession>A1T750</accession>
<dbReference type="AlphaFoldDB" id="A1T750"/>
<dbReference type="KEGG" id="mva:Mvan_2185"/>
<dbReference type="CDD" id="cd00531">
    <property type="entry name" value="NTF2_like"/>
    <property type="match status" value="1"/>
</dbReference>
<dbReference type="Pfam" id="PF13577">
    <property type="entry name" value="SnoaL_4"/>
    <property type="match status" value="1"/>
</dbReference>
<evidence type="ECO:0000313" key="3">
    <source>
        <dbReference type="Proteomes" id="UP000009159"/>
    </source>
</evidence>
<dbReference type="eggNOG" id="COG5517">
    <property type="taxonomic scope" value="Bacteria"/>
</dbReference>
<keyword evidence="3" id="KW-1185">Reference proteome</keyword>
<name>A1T750_MYCVP</name>
<protein>
    <recommendedName>
        <fullName evidence="1">SnoaL-like domain-containing protein</fullName>
    </recommendedName>
</protein>
<reference evidence="2" key="1">
    <citation type="submission" date="2006-12" db="EMBL/GenBank/DDBJ databases">
        <title>Complete sequence of Mycobacterium vanbaalenii PYR-1.</title>
        <authorList>
            <consortium name="US DOE Joint Genome Institute"/>
            <person name="Copeland A."/>
            <person name="Lucas S."/>
            <person name="Lapidus A."/>
            <person name="Barry K."/>
            <person name="Detter J.C."/>
            <person name="Glavina del Rio T."/>
            <person name="Hammon N."/>
            <person name="Israni S."/>
            <person name="Dalin E."/>
            <person name="Tice H."/>
            <person name="Pitluck S."/>
            <person name="Singan V."/>
            <person name="Schmutz J."/>
            <person name="Larimer F."/>
            <person name="Land M."/>
            <person name="Hauser L."/>
            <person name="Kyrpides N."/>
            <person name="Anderson I.J."/>
            <person name="Miller C."/>
            <person name="Richardson P."/>
        </authorList>
    </citation>
    <scope>NUCLEOTIDE SEQUENCE [LARGE SCALE GENOMIC DNA]</scope>
    <source>
        <strain evidence="2">PYR-1</strain>
    </source>
</reference>
<gene>
    <name evidence="2" type="ordered locus">Mvan_2185</name>
</gene>
<dbReference type="STRING" id="350058.Mvan_2185"/>
<dbReference type="HOGENOM" id="CLU_106738_10_2_11"/>
<dbReference type="Gene3D" id="3.10.450.50">
    <property type="match status" value="1"/>
</dbReference>
<feature type="domain" description="SnoaL-like" evidence="1">
    <location>
        <begin position="19"/>
        <end position="142"/>
    </location>
</feature>